<feature type="repeat" description="WD" evidence="1">
    <location>
        <begin position="216"/>
        <end position="248"/>
    </location>
</feature>
<proteinExistence type="predicted"/>
<keyword evidence="3" id="KW-1185">Reference proteome</keyword>
<dbReference type="Pfam" id="PF00400">
    <property type="entry name" value="WD40"/>
    <property type="match status" value="2"/>
</dbReference>
<dbReference type="SUPFAM" id="SSF50978">
    <property type="entry name" value="WD40 repeat-like"/>
    <property type="match status" value="1"/>
</dbReference>
<evidence type="ECO:0000313" key="2">
    <source>
        <dbReference type="EMBL" id="KAF5378520.1"/>
    </source>
</evidence>
<comment type="caution">
    <text evidence="2">The sequence shown here is derived from an EMBL/GenBank/DDBJ whole genome shotgun (WGS) entry which is preliminary data.</text>
</comment>
<evidence type="ECO:0008006" key="4">
    <source>
        <dbReference type="Google" id="ProtNLM"/>
    </source>
</evidence>
<dbReference type="SMART" id="SM00320">
    <property type="entry name" value="WD40"/>
    <property type="match status" value="5"/>
</dbReference>
<dbReference type="PANTHER" id="PTHR19855:SF11">
    <property type="entry name" value="RIBOSOME BIOGENESIS PROTEIN WDR12"/>
    <property type="match status" value="1"/>
</dbReference>
<dbReference type="InterPro" id="IPR036322">
    <property type="entry name" value="WD40_repeat_dom_sf"/>
</dbReference>
<dbReference type="EMBL" id="JAACJP010000019">
    <property type="protein sequence ID" value="KAF5378520.1"/>
    <property type="molecule type" value="Genomic_DNA"/>
</dbReference>
<dbReference type="AlphaFoldDB" id="A0A8H5H8C8"/>
<name>A0A8H5H8C8_9AGAR</name>
<gene>
    <name evidence="2" type="ORF">D9615_007059</name>
</gene>
<reference evidence="2 3" key="1">
    <citation type="journal article" date="2020" name="ISME J.">
        <title>Uncovering the hidden diversity of litter-decomposition mechanisms in mushroom-forming fungi.</title>
        <authorList>
            <person name="Floudas D."/>
            <person name="Bentzer J."/>
            <person name="Ahren D."/>
            <person name="Johansson T."/>
            <person name="Persson P."/>
            <person name="Tunlid A."/>
        </authorList>
    </citation>
    <scope>NUCLEOTIDE SEQUENCE [LARGE SCALE GENOMIC DNA]</scope>
    <source>
        <strain evidence="2 3">CBS 661.87</strain>
    </source>
</reference>
<dbReference type="InterPro" id="IPR001680">
    <property type="entry name" value="WD40_rpt"/>
</dbReference>
<keyword evidence="1" id="KW-0853">WD repeat</keyword>
<sequence length="441" mass="46545">MPPLDPINLPIVTIDPTFPAVIGDVHAGIVPSEKFWVSCYKTAQPSVHAKIQAELDDKDRNLMHLKAIEGEVGIQRGSDGVFRVACPPLGMQPTPVLPPMQEYLDPERSNPQHPQRITAFDISPDSTRFATGFLDGSVFLYPVSPFAPVSIYPAHGPPSQITTPPTAARPHLSTTTNLQFFRSSRALLSAGADFSLSILPADLSPSSTRITPTHTLRGHTRPITATVILGAGHEILSTSLDGTLKFWNTSISSTPVLSIPSFASQPILSAALGTDQMLWCGLQDGSIQLFDLRRERPAFRCAPSGAGGVAALAHDAGHHLLAAGSTAGVVRMFDTRVLGADTGGTGEVTSFVRGRGGIESLAFVQRAQGEGEAGGLDVVVATADGLPYVAAVLPDGPGVSAELVGGDCDAVRCVRARSVEEGSGWDVWSAGDDAVVRRWRI</sequence>
<dbReference type="PROSITE" id="PS50082">
    <property type="entry name" value="WD_REPEATS_2"/>
    <property type="match status" value="1"/>
</dbReference>
<accession>A0A8H5H8C8</accession>
<dbReference type="PROSITE" id="PS50294">
    <property type="entry name" value="WD_REPEATS_REGION"/>
    <property type="match status" value="1"/>
</dbReference>
<dbReference type="InterPro" id="IPR015943">
    <property type="entry name" value="WD40/YVTN_repeat-like_dom_sf"/>
</dbReference>
<protein>
    <recommendedName>
        <fullName evidence="4">WD40 repeat-like protein</fullName>
    </recommendedName>
</protein>
<dbReference type="Proteomes" id="UP000565441">
    <property type="component" value="Unassembled WGS sequence"/>
</dbReference>
<evidence type="ECO:0000256" key="1">
    <source>
        <dbReference type="PROSITE-ProRule" id="PRU00221"/>
    </source>
</evidence>
<dbReference type="PANTHER" id="PTHR19855">
    <property type="entry name" value="WD40 REPEAT PROTEIN 12, 37"/>
    <property type="match status" value="1"/>
</dbReference>
<dbReference type="OrthoDB" id="10257301at2759"/>
<organism evidence="2 3">
    <name type="scientific">Tricholomella constricta</name>
    <dbReference type="NCBI Taxonomy" id="117010"/>
    <lineage>
        <taxon>Eukaryota</taxon>
        <taxon>Fungi</taxon>
        <taxon>Dikarya</taxon>
        <taxon>Basidiomycota</taxon>
        <taxon>Agaricomycotina</taxon>
        <taxon>Agaricomycetes</taxon>
        <taxon>Agaricomycetidae</taxon>
        <taxon>Agaricales</taxon>
        <taxon>Tricholomatineae</taxon>
        <taxon>Lyophyllaceae</taxon>
        <taxon>Tricholomella</taxon>
    </lineage>
</organism>
<evidence type="ECO:0000313" key="3">
    <source>
        <dbReference type="Proteomes" id="UP000565441"/>
    </source>
</evidence>
<dbReference type="Gene3D" id="2.130.10.10">
    <property type="entry name" value="YVTN repeat-like/Quinoprotein amine dehydrogenase"/>
    <property type="match status" value="1"/>
</dbReference>